<reference evidence="2 3" key="1">
    <citation type="journal article" date="2019" name="Sci. Rep.">
        <title>Orb-weaving spider Araneus ventricosus genome elucidates the spidroin gene catalogue.</title>
        <authorList>
            <person name="Kono N."/>
            <person name="Nakamura H."/>
            <person name="Ohtoshi R."/>
            <person name="Moran D.A.P."/>
            <person name="Shinohara A."/>
            <person name="Yoshida Y."/>
            <person name="Fujiwara M."/>
            <person name="Mori M."/>
            <person name="Tomita M."/>
            <person name="Arakawa K."/>
        </authorList>
    </citation>
    <scope>NUCLEOTIDE SEQUENCE [LARGE SCALE GENOMIC DNA]</scope>
</reference>
<organism evidence="2 3">
    <name type="scientific">Araneus ventricosus</name>
    <name type="common">Orbweaver spider</name>
    <name type="synonym">Epeira ventricosa</name>
    <dbReference type="NCBI Taxonomy" id="182803"/>
    <lineage>
        <taxon>Eukaryota</taxon>
        <taxon>Metazoa</taxon>
        <taxon>Ecdysozoa</taxon>
        <taxon>Arthropoda</taxon>
        <taxon>Chelicerata</taxon>
        <taxon>Arachnida</taxon>
        <taxon>Araneae</taxon>
        <taxon>Araneomorphae</taxon>
        <taxon>Entelegynae</taxon>
        <taxon>Araneoidea</taxon>
        <taxon>Araneidae</taxon>
        <taxon>Araneus</taxon>
    </lineage>
</organism>
<dbReference type="EMBL" id="BGPR01016022">
    <property type="protein sequence ID" value="GBN71542.1"/>
    <property type="molecule type" value="Genomic_DNA"/>
</dbReference>
<accession>A0A4Y2R709</accession>
<comment type="caution">
    <text evidence="2">The sequence shown here is derived from an EMBL/GenBank/DDBJ whole genome shotgun (WGS) entry which is preliminary data.</text>
</comment>
<keyword evidence="3" id="KW-1185">Reference proteome</keyword>
<dbReference type="Proteomes" id="UP000499080">
    <property type="component" value="Unassembled WGS sequence"/>
</dbReference>
<evidence type="ECO:0000313" key="2">
    <source>
        <dbReference type="EMBL" id="GBN71542.1"/>
    </source>
</evidence>
<gene>
    <name evidence="2" type="ORF">AVEN_208553_1</name>
</gene>
<evidence type="ECO:0000313" key="3">
    <source>
        <dbReference type="Proteomes" id="UP000499080"/>
    </source>
</evidence>
<dbReference type="AlphaFoldDB" id="A0A4Y2R709"/>
<proteinExistence type="predicted"/>
<sequence length="109" mass="12216">MENEGLFTDMKKHAAQGTGNNSSAQDCQCAQTKNLTAPVVAKHPRTLPSLTIGRETPKHGRLVVYREHDYPVEQKGRRKPIPEVGSKTHGVEKEKRVPKLSRTHQLSEH</sequence>
<feature type="region of interest" description="Disordered" evidence="1">
    <location>
        <begin position="1"/>
        <end position="25"/>
    </location>
</feature>
<protein>
    <submittedName>
        <fullName evidence="2">Uncharacterized protein</fullName>
    </submittedName>
</protein>
<evidence type="ECO:0000256" key="1">
    <source>
        <dbReference type="SAM" id="MobiDB-lite"/>
    </source>
</evidence>
<feature type="region of interest" description="Disordered" evidence="1">
    <location>
        <begin position="68"/>
        <end position="109"/>
    </location>
</feature>
<name>A0A4Y2R709_ARAVE</name>